<protein>
    <submittedName>
        <fullName evidence="1">Uncharacterized protein</fullName>
    </submittedName>
</protein>
<evidence type="ECO:0000313" key="1">
    <source>
        <dbReference type="EMBL" id="DAE28827.1"/>
    </source>
</evidence>
<accession>A0A8S5RCH1</accession>
<dbReference type="EMBL" id="BK059091">
    <property type="protein sequence ID" value="DAE28827.1"/>
    <property type="molecule type" value="Genomic_DNA"/>
</dbReference>
<proteinExistence type="predicted"/>
<name>A0A8S5RCH1_9VIRU</name>
<reference evidence="1" key="1">
    <citation type="journal article" date="2021" name="Proc. Natl. Acad. Sci. U.S.A.">
        <title>A Catalog of Tens of Thousands of Viruses from Human Metagenomes Reveals Hidden Associations with Chronic Diseases.</title>
        <authorList>
            <person name="Tisza M.J."/>
            <person name="Buck C.B."/>
        </authorList>
    </citation>
    <scope>NUCLEOTIDE SEQUENCE</scope>
    <source>
        <strain evidence="1">CtmTa7</strain>
    </source>
</reference>
<sequence length="143" mass="15958">MGKKDTYTSSASQNSWMVSQMRSHGFKTGGTIGSLIKQSGEDGFVLAKTGEEILSLDKIKEMKNTFVAMDSFVKDLVKVPQTNYLKNSGTVKNDIVLNLELPNVHDVDDFVTELRNNKRFEKVVQQMTLGSMMGNNSLSKFKI</sequence>
<organism evidence="1">
    <name type="scientific">virus sp. ctmTa7</name>
    <dbReference type="NCBI Taxonomy" id="2828255"/>
    <lineage>
        <taxon>Viruses</taxon>
    </lineage>
</organism>